<evidence type="ECO:0000256" key="2">
    <source>
        <dbReference type="ARBA" id="ARBA00013855"/>
    </source>
</evidence>
<sequence length="272" mass="30017">MLLKRFFKIFSLLFVLVVAGVLFLFPSVRNTIVIKSSDVLTIFDQAISIPFSVIESKSNDIKNLSKINDENISLKSKIYQIDINHSKLNRLESENKELKDLLNLKNSVSGSKQVVGEIVDRNYNSWNEQFVIDKGSSDGISDSMFVLSSGGVIGVVDNLEKNSSRIKLLVGNDISSQHLTLKIEDKTQSIFALLIGFDDKTGEFRLLQIGDSVDIKKGSLVSTSGLGKYKTSDLPVGTVSSVKKASDQLGQEIRVKPKASLDVNRYVLLIGE</sequence>
<dbReference type="PIRSF" id="PIRSF038471">
    <property type="entry name" value="MreC"/>
    <property type="match status" value="1"/>
</dbReference>
<dbReference type="AlphaFoldDB" id="A0A6N2YMT7"/>
<dbReference type="InterPro" id="IPR042177">
    <property type="entry name" value="Cell/Rod_1"/>
</dbReference>
<feature type="coiled-coil region" evidence="6">
    <location>
        <begin position="81"/>
        <end position="108"/>
    </location>
</feature>
<evidence type="ECO:0000259" key="7">
    <source>
        <dbReference type="Pfam" id="PF04085"/>
    </source>
</evidence>
<name>A0A6N2YMT7_STRPA</name>
<gene>
    <name evidence="8" type="primary">mreC</name>
    <name evidence="8" type="ORF">SPLFYP13_01898</name>
</gene>
<organism evidence="8">
    <name type="scientific">Streptococcus parasanguinis</name>
    <dbReference type="NCBI Taxonomy" id="1318"/>
    <lineage>
        <taxon>Bacteria</taxon>
        <taxon>Bacillati</taxon>
        <taxon>Bacillota</taxon>
        <taxon>Bacilli</taxon>
        <taxon>Lactobacillales</taxon>
        <taxon>Streptococcaceae</taxon>
        <taxon>Streptococcus</taxon>
    </lineage>
</organism>
<comment type="function">
    <text evidence="5">Involved in formation and maintenance of cell shape.</text>
</comment>
<dbReference type="Pfam" id="PF04085">
    <property type="entry name" value="MreC"/>
    <property type="match status" value="1"/>
</dbReference>
<dbReference type="GO" id="GO:0005886">
    <property type="term" value="C:plasma membrane"/>
    <property type="evidence" value="ECO:0007669"/>
    <property type="project" value="TreeGrafter"/>
</dbReference>
<evidence type="ECO:0000256" key="4">
    <source>
        <dbReference type="ARBA" id="ARBA00032089"/>
    </source>
</evidence>
<evidence type="ECO:0000256" key="1">
    <source>
        <dbReference type="ARBA" id="ARBA00009369"/>
    </source>
</evidence>
<dbReference type="GO" id="GO:0008360">
    <property type="term" value="P:regulation of cell shape"/>
    <property type="evidence" value="ECO:0007669"/>
    <property type="project" value="UniProtKB-KW"/>
</dbReference>
<dbReference type="Gene3D" id="2.40.10.340">
    <property type="entry name" value="Rod shape-determining protein MreC, domain 1"/>
    <property type="match status" value="1"/>
</dbReference>
<dbReference type="PANTHER" id="PTHR34138">
    <property type="entry name" value="CELL SHAPE-DETERMINING PROTEIN MREC"/>
    <property type="match status" value="1"/>
</dbReference>
<feature type="domain" description="Rod shape-determining protein MreC beta-barrel core" evidence="7">
    <location>
        <begin position="118"/>
        <end position="270"/>
    </location>
</feature>
<keyword evidence="6" id="KW-0175">Coiled coil</keyword>
<protein>
    <recommendedName>
        <fullName evidence="2 5">Cell shape-determining protein MreC</fullName>
    </recommendedName>
    <alternativeName>
        <fullName evidence="4 5">Cell shape protein MreC</fullName>
    </alternativeName>
</protein>
<keyword evidence="3 5" id="KW-0133">Cell shape</keyword>
<evidence type="ECO:0000313" key="8">
    <source>
        <dbReference type="EMBL" id="VYT68224.1"/>
    </source>
</evidence>
<dbReference type="InterPro" id="IPR042175">
    <property type="entry name" value="Cell/Rod_MreC_2"/>
</dbReference>
<dbReference type="EMBL" id="CACRUC010000006">
    <property type="protein sequence ID" value="VYT68224.1"/>
    <property type="molecule type" value="Genomic_DNA"/>
</dbReference>
<dbReference type="InterPro" id="IPR007221">
    <property type="entry name" value="MreC"/>
</dbReference>
<evidence type="ECO:0000256" key="3">
    <source>
        <dbReference type="ARBA" id="ARBA00022960"/>
    </source>
</evidence>
<dbReference type="Gene3D" id="2.40.10.350">
    <property type="entry name" value="Rod shape-determining protein MreC, domain 2"/>
    <property type="match status" value="1"/>
</dbReference>
<proteinExistence type="inferred from homology"/>
<dbReference type="PANTHER" id="PTHR34138:SF1">
    <property type="entry name" value="CELL SHAPE-DETERMINING PROTEIN MREC"/>
    <property type="match status" value="1"/>
</dbReference>
<accession>A0A6N2YMT7</accession>
<evidence type="ECO:0000256" key="6">
    <source>
        <dbReference type="SAM" id="Coils"/>
    </source>
</evidence>
<reference evidence="8" key="1">
    <citation type="submission" date="2019-11" db="EMBL/GenBank/DDBJ databases">
        <authorList>
            <person name="Feng L."/>
        </authorList>
    </citation>
    <scope>NUCLEOTIDE SEQUENCE</scope>
    <source>
        <strain evidence="8">SparasanguinisLFYP13</strain>
    </source>
</reference>
<dbReference type="NCBIfam" id="TIGR00219">
    <property type="entry name" value="mreC"/>
    <property type="match status" value="1"/>
</dbReference>
<dbReference type="RefSeq" id="WP_156671558.1">
    <property type="nucleotide sequence ID" value="NZ_CACRUC010000006.1"/>
</dbReference>
<evidence type="ECO:0000256" key="5">
    <source>
        <dbReference type="PIRNR" id="PIRNR038471"/>
    </source>
</evidence>
<dbReference type="InterPro" id="IPR055342">
    <property type="entry name" value="MreC_beta-barrel_core"/>
</dbReference>
<comment type="similarity">
    <text evidence="1 5">Belongs to the MreC family.</text>
</comment>